<evidence type="ECO:0000313" key="3">
    <source>
        <dbReference type="Proteomes" id="UP000594638"/>
    </source>
</evidence>
<dbReference type="AlphaFoldDB" id="A0A8S0SNA2"/>
<gene>
    <name evidence="2" type="ORF">OLEA9_A100532</name>
</gene>
<sequence length="172" mass="19589">MEKLKAAKLVINVENTSERRSKRKFEVSPKKTPPNKQPAFRTAKKWRSKKIEICDLVLTEAEIAMPYMDGVQHNKPIQPEFSRDSHRKESRKRKSVDPVYNSEESVPLEIPRPDEGPSGPQHSPNEEKHHGMQGSVVHHDLNVQISGLKSQNKVLTMKMDAIKSQMSSLNSD</sequence>
<keyword evidence="3" id="KW-1185">Reference proteome</keyword>
<proteinExistence type="predicted"/>
<organism evidence="2 3">
    <name type="scientific">Olea europaea subsp. europaea</name>
    <dbReference type="NCBI Taxonomy" id="158383"/>
    <lineage>
        <taxon>Eukaryota</taxon>
        <taxon>Viridiplantae</taxon>
        <taxon>Streptophyta</taxon>
        <taxon>Embryophyta</taxon>
        <taxon>Tracheophyta</taxon>
        <taxon>Spermatophyta</taxon>
        <taxon>Magnoliopsida</taxon>
        <taxon>eudicotyledons</taxon>
        <taxon>Gunneridae</taxon>
        <taxon>Pentapetalae</taxon>
        <taxon>asterids</taxon>
        <taxon>lamiids</taxon>
        <taxon>Lamiales</taxon>
        <taxon>Oleaceae</taxon>
        <taxon>Oleeae</taxon>
        <taxon>Olea</taxon>
    </lineage>
</organism>
<evidence type="ECO:0000256" key="1">
    <source>
        <dbReference type="SAM" id="MobiDB-lite"/>
    </source>
</evidence>
<protein>
    <submittedName>
        <fullName evidence="2">Uncharacterized protein</fullName>
    </submittedName>
</protein>
<reference evidence="2 3" key="1">
    <citation type="submission" date="2019-12" db="EMBL/GenBank/DDBJ databases">
        <authorList>
            <person name="Alioto T."/>
            <person name="Alioto T."/>
            <person name="Gomez Garrido J."/>
        </authorList>
    </citation>
    <scope>NUCLEOTIDE SEQUENCE [LARGE SCALE GENOMIC DNA]</scope>
</reference>
<name>A0A8S0SNA2_OLEEU</name>
<feature type="region of interest" description="Disordered" evidence="1">
    <location>
        <begin position="17"/>
        <end position="44"/>
    </location>
</feature>
<dbReference type="EMBL" id="CACTIH010005464">
    <property type="protein sequence ID" value="CAA2994013.1"/>
    <property type="molecule type" value="Genomic_DNA"/>
</dbReference>
<feature type="compositionally biased region" description="Basic and acidic residues" evidence="1">
    <location>
        <begin position="17"/>
        <end position="29"/>
    </location>
</feature>
<dbReference type="Proteomes" id="UP000594638">
    <property type="component" value="Unassembled WGS sequence"/>
</dbReference>
<comment type="caution">
    <text evidence="2">The sequence shown here is derived from an EMBL/GenBank/DDBJ whole genome shotgun (WGS) entry which is preliminary data.</text>
</comment>
<accession>A0A8S0SNA2</accession>
<dbReference type="Gramene" id="OE9A100532T1">
    <property type="protein sequence ID" value="OE9A100532C1"/>
    <property type="gene ID" value="OE9A100532"/>
</dbReference>
<feature type="region of interest" description="Disordered" evidence="1">
    <location>
        <begin position="70"/>
        <end position="139"/>
    </location>
</feature>
<evidence type="ECO:0000313" key="2">
    <source>
        <dbReference type="EMBL" id="CAA2994013.1"/>
    </source>
</evidence>